<keyword evidence="14" id="KW-1185">Reference proteome</keyword>
<evidence type="ECO:0000256" key="6">
    <source>
        <dbReference type="ARBA" id="ARBA00022692"/>
    </source>
</evidence>
<keyword evidence="9 12" id="KW-0472">Membrane</keyword>
<evidence type="ECO:0000256" key="11">
    <source>
        <dbReference type="ARBA" id="ARBA00048899"/>
    </source>
</evidence>
<evidence type="ECO:0000313" key="15">
    <source>
        <dbReference type="WBParaSite" id="MBELARI_LOCUS14925"/>
    </source>
</evidence>
<dbReference type="Pfam" id="PF03901">
    <property type="entry name" value="Glyco_transf_22"/>
    <property type="match status" value="1"/>
</dbReference>
<evidence type="ECO:0000256" key="9">
    <source>
        <dbReference type="ARBA" id="ARBA00023136"/>
    </source>
</evidence>
<dbReference type="EC" id="2.4.1.-" evidence="12"/>
<feature type="transmembrane region" description="Helical" evidence="12">
    <location>
        <begin position="53"/>
        <end position="73"/>
    </location>
</feature>
<name>A0AAF3EMG7_9BILA</name>
<evidence type="ECO:0000256" key="13">
    <source>
        <dbReference type="SAM" id="MobiDB-lite"/>
    </source>
</evidence>
<feature type="region of interest" description="Disordered" evidence="13">
    <location>
        <begin position="1"/>
        <end position="23"/>
    </location>
</feature>
<comment type="catalytic activity">
    <reaction evidence="11">
        <text>an alpha-D-Man-(1-&gt;2)-alpha-D-Man-(1-&gt;2)-alpha-D-Man-(1-&gt;3)-[alpha-D-Man-(1-&gt;2)-alpha-D-Man-(1-&gt;3)-alpha-D-Man-(1-&gt;6)]-beta-D-Man-(1-&gt;4)-beta-D-GlcNAc-(1-&gt;4)-alpha-D-GlcNAc-diphospho-di-trans,poly-cis-dolichol + a di-trans,poly-cis-dolichyl beta-D-mannosyl phosphate = an alpha-D-Man-(1-&gt;2)-alpha-D-Man-(1-&gt;2)-alpha-D-Man-(1-&gt;3)-[alpha-D-Man-(1-&gt;2)-alpha-D-Man-(1-&gt;3)-[alpha-D-Man-(1-&gt;6)]-alpha-D-Man-(1-&gt;6)]-beta-D-Man-(1-&gt;4)-beta-D-GlcNAc-(1-&gt;4)-alpha-D-GlcNAc-diphospho-di-trans,poly-cis-dolichol + a di-trans,poly-cis-dolichyl phosphate + H(+)</text>
        <dbReference type="Rhea" id="RHEA:29535"/>
        <dbReference type="Rhea" id="RHEA-COMP:19498"/>
        <dbReference type="Rhea" id="RHEA-COMP:19501"/>
        <dbReference type="Rhea" id="RHEA-COMP:19518"/>
        <dbReference type="Rhea" id="RHEA-COMP:19519"/>
        <dbReference type="ChEBI" id="CHEBI:15378"/>
        <dbReference type="ChEBI" id="CHEBI:57683"/>
        <dbReference type="ChEBI" id="CHEBI:58211"/>
        <dbReference type="ChEBI" id="CHEBI:132517"/>
        <dbReference type="ChEBI" id="CHEBI:132519"/>
        <dbReference type="EC" id="2.4.1.260"/>
    </reaction>
    <physiologicalReaction direction="left-to-right" evidence="11">
        <dbReference type="Rhea" id="RHEA:29536"/>
    </physiologicalReaction>
</comment>
<evidence type="ECO:0000256" key="10">
    <source>
        <dbReference type="ARBA" id="ARBA00044721"/>
    </source>
</evidence>
<reference evidence="15" key="1">
    <citation type="submission" date="2024-02" db="UniProtKB">
        <authorList>
            <consortium name="WormBaseParasite"/>
        </authorList>
    </citation>
    <scope>IDENTIFICATION</scope>
</reference>
<evidence type="ECO:0000313" key="14">
    <source>
        <dbReference type="Proteomes" id="UP000887575"/>
    </source>
</evidence>
<dbReference type="WBParaSite" id="MBELARI_LOCUS14925">
    <property type="protein sequence ID" value="MBELARI_LOCUS14925"/>
    <property type="gene ID" value="MBELARI_LOCUS14925"/>
</dbReference>
<comment type="similarity">
    <text evidence="3 12">Belongs to the glycosyltransferase 22 family.</text>
</comment>
<dbReference type="GO" id="GO:0005789">
    <property type="term" value="C:endoplasmic reticulum membrane"/>
    <property type="evidence" value="ECO:0007669"/>
    <property type="project" value="UniProtKB-SubCell"/>
</dbReference>
<evidence type="ECO:0000256" key="3">
    <source>
        <dbReference type="ARBA" id="ARBA00007063"/>
    </source>
</evidence>
<evidence type="ECO:0000256" key="8">
    <source>
        <dbReference type="ARBA" id="ARBA00022989"/>
    </source>
</evidence>
<evidence type="ECO:0000256" key="5">
    <source>
        <dbReference type="ARBA" id="ARBA00022679"/>
    </source>
</evidence>
<evidence type="ECO:0000256" key="12">
    <source>
        <dbReference type="RuleBase" id="RU363075"/>
    </source>
</evidence>
<dbReference type="PANTHER" id="PTHR22760:SF1">
    <property type="entry name" value="DOL-P-MAN:MAN(7)GLCNAC(2)-PP-DOL ALPHA-1,6-MANNOSYLTRANSFERASE"/>
    <property type="match status" value="1"/>
</dbReference>
<comment type="pathway">
    <text evidence="2">Protein modification; protein glycosylation.</text>
</comment>
<dbReference type="GO" id="GO:0052917">
    <property type="term" value="F:dol-P-Man:Man(7)GlcNAc(2)-PP-Dol alpha-1,6-mannosyltransferase activity"/>
    <property type="evidence" value="ECO:0007669"/>
    <property type="project" value="UniProtKB-EC"/>
</dbReference>
<sequence length="218" mass="24880">MGRLHRNDDSFASSSRDKEESFNRQATHDLIYENYNISNRDHNDFPGVVPRTFVGPFALASFGFPLRIVFWLFGIQKIWMLFAVCLFLGAAVVISFCNFFRCIRKHFGEETAIFLRVITASHRQFHLLFYTVITSFTKCRLCPIWSSFHPTGVVRRPTPNGRLLGDSGNIFIQMRTGVAFRSNISIFHSHTTAATLWAKWSALCGSHNCIKSFGLVIC</sequence>
<comment type="caution">
    <text evidence="12">Lacks conserved residue(s) required for the propagation of feature annotation.</text>
</comment>
<evidence type="ECO:0000256" key="2">
    <source>
        <dbReference type="ARBA" id="ARBA00004922"/>
    </source>
</evidence>
<keyword evidence="6 12" id="KW-0812">Transmembrane</keyword>
<keyword evidence="8 12" id="KW-1133">Transmembrane helix</keyword>
<keyword evidence="5" id="KW-0808">Transferase</keyword>
<evidence type="ECO:0000256" key="4">
    <source>
        <dbReference type="ARBA" id="ARBA00022676"/>
    </source>
</evidence>
<proteinExistence type="inferred from homology"/>
<organism evidence="14 15">
    <name type="scientific">Mesorhabditis belari</name>
    <dbReference type="NCBI Taxonomy" id="2138241"/>
    <lineage>
        <taxon>Eukaryota</taxon>
        <taxon>Metazoa</taxon>
        <taxon>Ecdysozoa</taxon>
        <taxon>Nematoda</taxon>
        <taxon>Chromadorea</taxon>
        <taxon>Rhabditida</taxon>
        <taxon>Rhabditina</taxon>
        <taxon>Rhabditomorpha</taxon>
        <taxon>Rhabditoidea</taxon>
        <taxon>Rhabditidae</taxon>
        <taxon>Mesorhabditinae</taxon>
        <taxon>Mesorhabditis</taxon>
    </lineage>
</organism>
<protein>
    <recommendedName>
        <fullName evidence="12">Mannosyltransferase</fullName>
        <ecNumber evidence="12">2.4.1.-</ecNumber>
    </recommendedName>
</protein>
<dbReference type="GO" id="GO:0006487">
    <property type="term" value="P:protein N-linked glycosylation"/>
    <property type="evidence" value="ECO:0007669"/>
    <property type="project" value="TreeGrafter"/>
</dbReference>
<feature type="transmembrane region" description="Helical" evidence="12">
    <location>
        <begin position="79"/>
        <end position="100"/>
    </location>
</feature>
<dbReference type="InterPro" id="IPR005599">
    <property type="entry name" value="GPI_mannosylTrfase"/>
</dbReference>
<dbReference type="AlphaFoldDB" id="A0AAF3EMG7"/>
<accession>A0AAF3EMG7</accession>
<dbReference type="PANTHER" id="PTHR22760">
    <property type="entry name" value="GLYCOSYLTRANSFERASE"/>
    <property type="match status" value="1"/>
</dbReference>
<evidence type="ECO:0000256" key="1">
    <source>
        <dbReference type="ARBA" id="ARBA00004477"/>
    </source>
</evidence>
<comment type="subcellular location">
    <subcellularLocation>
        <location evidence="1 12">Endoplasmic reticulum membrane</location>
        <topology evidence="1 12">Multi-pass membrane protein</topology>
    </subcellularLocation>
</comment>
<evidence type="ECO:0000256" key="7">
    <source>
        <dbReference type="ARBA" id="ARBA00022824"/>
    </source>
</evidence>
<comment type="function">
    <text evidence="10">Mannosyltransferase that operates in the biosynthetic pathway of dolichol-linked oligosaccharides, the glycan precursors employed in protein asparagine (N)-glycosylation. The assembly of dolichol-linked oligosaccharides begins on the cytosolic side of the endoplasmic reticulum membrane and finishes in its lumen. The sequential addition of sugars to dolichol pyrophosphate produces dolichol-linked oligosaccharides containing fourteen sugars, including two GlcNAcs, nine mannoses and three glucoses. Once assembled, the oligosaccharide is transferred from the lipid to nascent proteins by oligosaccharyltransferases. In the lumen of the endoplasmic reticulum, adds the eighth mannose residue in an alpha-1,6 linkage onto Man(7)GlcNAc(2)-PP-dolichol to produce Man(8)GlcNAc(2)-PP-dolichol.</text>
</comment>
<dbReference type="Proteomes" id="UP000887575">
    <property type="component" value="Unassembled WGS sequence"/>
</dbReference>
<keyword evidence="4 12" id="KW-0328">Glycosyltransferase</keyword>
<keyword evidence="7 12" id="KW-0256">Endoplasmic reticulum</keyword>